<sequence length="51" mass="5731">MEWIDHWEHAYAASVPTTTLCPFCGIDSVIAGATGCPVTGEFPTRMNRRWF</sequence>
<name>A0A939E1P5_9CORY</name>
<dbReference type="Proteomes" id="UP000664332">
    <property type="component" value="Unassembled WGS sequence"/>
</dbReference>
<evidence type="ECO:0000313" key="2">
    <source>
        <dbReference type="Proteomes" id="UP000664332"/>
    </source>
</evidence>
<dbReference type="RefSeq" id="WP_207279321.1">
    <property type="nucleotide sequence ID" value="NZ_JAFLEQ010000016.1"/>
</dbReference>
<accession>A0A939E1P5</accession>
<comment type="caution">
    <text evidence="1">The sequence shown here is derived from an EMBL/GenBank/DDBJ whole genome shotgun (WGS) entry which is preliminary data.</text>
</comment>
<gene>
    <name evidence="1" type="ORF">JZY06_09600</name>
</gene>
<reference evidence="1" key="1">
    <citation type="submission" date="2021-03" db="EMBL/GenBank/DDBJ databases">
        <authorList>
            <person name="Sun Q."/>
        </authorList>
    </citation>
    <scope>NUCLEOTIDE SEQUENCE</scope>
    <source>
        <strain evidence="1">CCM 8862</strain>
    </source>
</reference>
<evidence type="ECO:0000313" key="1">
    <source>
        <dbReference type="EMBL" id="MBN9644861.1"/>
    </source>
</evidence>
<protein>
    <submittedName>
        <fullName evidence="1">Uncharacterized protein</fullName>
    </submittedName>
</protein>
<organism evidence="1 2">
    <name type="scientific">Corynebacterium mendelii</name>
    <dbReference type="NCBI Taxonomy" id="2765362"/>
    <lineage>
        <taxon>Bacteria</taxon>
        <taxon>Bacillati</taxon>
        <taxon>Actinomycetota</taxon>
        <taxon>Actinomycetes</taxon>
        <taxon>Mycobacteriales</taxon>
        <taxon>Corynebacteriaceae</taxon>
        <taxon>Corynebacterium</taxon>
    </lineage>
</organism>
<dbReference type="AlphaFoldDB" id="A0A939E1P5"/>
<keyword evidence="2" id="KW-1185">Reference proteome</keyword>
<dbReference type="EMBL" id="JAFLEQ010000016">
    <property type="protein sequence ID" value="MBN9644861.1"/>
    <property type="molecule type" value="Genomic_DNA"/>
</dbReference>
<proteinExistence type="predicted"/>